<dbReference type="Pfam" id="PF00580">
    <property type="entry name" value="UvrD-helicase"/>
    <property type="match status" value="1"/>
</dbReference>
<name>A0AB37G8F7_CORAY</name>
<accession>A0AB37G8F7</accession>
<feature type="binding site" evidence="9">
    <location>
        <begin position="321"/>
        <end position="328"/>
    </location>
    <ligand>
        <name>ATP</name>
        <dbReference type="ChEBI" id="CHEBI:30616"/>
    </ligand>
</feature>
<dbReference type="PANTHER" id="PTHR11070">
    <property type="entry name" value="UVRD / RECB / PCRA DNA HELICASE FAMILY MEMBER"/>
    <property type="match status" value="1"/>
</dbReference>
<evidence type="ECO:0000256" key="6">
    <source>
        <dbReference type="ARBA" id="ARBA00034617"/>
    </source>
</evidence>
<dbReference type="Gene3D" id="3.40.50.300">
    <property type="entry name" value="P-loop containing nucleotide triphosphate hydrolases"/>
    <property type="match status" value="2"/>
</dbReference>
<evidence type="ECO:0000313" key="12">
    <source>
        <dbReference type="EMBL" id="QPR30529.1"/>
    </source>
</evidence>
<evidence type="ECO:0000256" key="8">
    <source>
        <dbReference type="ARBA" id="ARBA00048988"/>
    </source>
</evidence>
<organism evidence="12 14">
    <name type="scientific">Corynebacterium amycolatum</name>
    <dbReference type="NCBI Taxonomy" id="43765"/>
    <lineage>
        <taxon>Bacteria</taxon>
        <taxon>Bacillati</taxon>
        <taxon>Actinomycetota</taxon>
        <taxon>Actinomycetes</taxon>
        <taxon>Mycobacteriales</taxon>
        <taxon>Corynebacteriaceae</taxon>
        <taxon>Corynebacterium</taxon>
    </lineage>
</organism>
<comment type="catalytic activity">
    <reaction evidence="6">
        <text>Couples ATP hydrolysis with the unwinding of duplex DNA by translocating in the 3'-5' direction.</text>
        <dbReference type="EC" id="5.6.2.4"/>
    </reaction>
</comment>
<keyword evidence="15" id="KW-1185">Reference proteome</keyword>
<keyword evidence="2 9" id="KW-0378">Hydrolase</keyword>
<dbReference type="InterPro" id="IPR014016">
    <property type="entry name" value="UvrD-like_ATP-bd"/>
</dbReference>
<proteinExistence type="predicted"/>
<dbReference type="EMBL" id="CP066023">
    <property type="protein sequence ID" value="QQB82365.1"/>
    <property type="molecule type" value="Genomic_DNA"/>
</dbReference>
<feature type="domain" description="UvrD-like helicase ATP-binding" evidence="11">
    <location>
        <begin position="300"/>
        <end position="598"/>
    </location>
</feature>
<dbReference type="EC" id="5.6.2.4" evidence="7"/>
<keyword evidence="4 9" id="KW-0067">ATP-binding</keyword>
<evidence type="ECO:0000313" key="14">
    <source>
        <dbReference type="Proteomes" id="UP000594774"/>
    </source>
</evidence>
<dbReference type="InterPro" id="IPR014017">
    <property type="entry name" value="DNA_helicase_UvrD-like_C"/>
</dbReference>
<dbReference type="GO" id="GO:0043138">
    <property type="term" value="F:3'-5' DNA helicase activity"/>
    <property type="evidence" value="ECO:0007669"/>
    <property type="project" value="UniProtKB-EC"/>
</dbReference>
<feature type="compositionally biased region" description="Low complexity" evidence="10">
    <location>
        <begin position="158"/>
        <end position="177"/>
    </location>
</feature>
<evidence type="ECO:0000256" key="9">
    <source>
        <dbReference type="PROSITE-ProRule" id="PRU00560"/>
    </source>
</evidence>
<evidence type="ECO:0000256" key="4">
    <source>
        <dbReference type="ARBA" id="ARBA00022840"/>
    </source>
</evidence>
<dbReference type="GO" id="GO:0000725">
    <property type="term" value="P:recombinational repair"/>
    <property type="evidence" value="ECO:0007669"/>
    <property type="project" value="TreeGrafter"/>
</dbReference>
<dbReference type="PROSITE" id="PS51198">
    <property type="entry name" value="UVRD_HELICASE_ATP_BIND"/>
    <property type="match status" value="1"/>
</dbReference>
<dbReference type="InterPro" id="IPR000212">
    <property type="entry name" value="DNA_helicase_UvrD/REP"/>
</dbReference>
<keyword evidence="1 9" id="KW-0547">Nucleotide-binding</keyword>
<keyword evidence="3 9" id="KW-0347">Helicase</keyword>
<keyword evidence="5" id="KW-0413">Isomerase</keyword>
<dbReference type="AlphaFoldDB" id="A0AB37G8F7"/>
<evidence type="ECO:0000256" key="2">
    <source>
        <dbReference type="ARBA" id="ARBA00022801"/>
    </source>
</evidence>
<dbReference type="GO" id="GO:0003677">
    <property type="term" value="F:DNA binding"/>
    <property type="evidence" value="ECO:0007669"/>
    <property type="project" value="InterPro"/>
</dbReference>
<reference evidence="14 15" key="1">
    <citation type="submission" date="2020-12" db="EMBL/GenBank/DDBJ databases">
        <title>FDA dAtabase for Regulatory Grade micrObial Sequences (FDA-ARGOS): Supporting development and validation of Infectious Disease Dx tests.</title>
        <authorList>
            <person name="Sproer C."/>
            <person name="Gronow S."/>
            <person name="Severitt S."/>
            <person name="Schroder I."/>
            <person name="Tallon L."/>
            <person name="Sadzewicz L."/>
            <person name="Zhao X."/>
            <person name="Boylan J."/>
            <person name="Ott S."/>
            <person name="Bowen H."/>
            <person name="Vavikolanu K."/>
            <person name="Mehta A."/>
            <person name="Aluvathingal J."/>
            <person name="Nadendla S."/>
            <person name="Lowell S."/>
            <person name="Myers T."/>
            <person name="Yan Y."/>
            <person name="Sichtig H."/>
        </authorList>
    </citation>
    <scope>NUCLEOTIDE SEQUENCE [LARGE SCALE GENOMIC DNA]</scope>
    <source>
        <strain evidence="12 14">FDAARGOS_938</strain>
        <strain evidence="13 15">FDAARGOS_991</strain>
    </source>
</reference>
<dbReference type="Proteomes" id="UP000594774">
    <property type="component" value="Chromosome"/>
</dbReference>
<dbReference type="GO" id="GO:0005524">
    <property type="term" value="F:ATP binding"/>
    <property type="evidence" value="ECO:0007669"/>
    <property type="project" value="UniProtKB-UniRule"/>
</dbReference>
<evidence type="ECO:0000313" key="15">
    <source>
        <dbReference type="Proteomes" id="UP000595198"/>
    </source>
</evidence>
<comment type="catalytic activity">
    <reaction evidence="8">
        <text>ATP + H2O = ADP + phosphate + H(+)</text>
        <dbReference type="Rhea" id="RHEA:13065"/>
        <dbReference type="ChEBI" id="CHEBI:15377"/>
        <dbReference type="ChEBI" id="CHEBI:15378"/>
        <dbReference type="ChEBI" id="CHEBI:30616"/>
        <dbReference type="ChEBI" id="CHEBI:43474"/>
        <dbReference type="ChEBI" id="CHEBI:456216"/>
        <dbReference type="EC" id="5.6.2.4"/>
    </reaction>
</comment>
<evidence type="ECO:0000256" key="7">
    <source>
        <dbReference type="ARBA" id="ARBA00034808"/>
    </source>
</evidence>
<protein>
    <recommendedName>
        <fullName evidence="7">DNA 3'-5' helicase</fullName>
        <ecNumber evidence="7">5.6.2.4</ecNumber>
    </recommendedName>
</protein>
<evidence type="ECO:0000256" key="10">
    <source>
        <dbReference type="SAM" id="MobiDB-lite"/>
    </source>
</evidence>
<dbReference type="EMBL" id="CP065628">
    <property type="protein sequence ID" value="QPR30529.1"/>
    <property type="molecule type" value="Genomic_DNA"/>
</dbReference>
<evidence type="ECO:0000256" key="5">
    <source>
        <dbReference type="ARBA" id="ARBA00023235"/>
    </source>
</evidence>
<evidence type="ECO:0000256" key="3">
    <source>
        <dbReference type="ARBA" id="ARBA00022806"/>
    </source>
</evidence>
<gene>
    <name evidence="12" type="ORF">I6G95_10060</name>
    <name evidence="13" type="ORF">I6H48_10620</name>
</gene>
<evidence type="ECO:0000313" key="13">
    <source>
        <dbReference type="EMBL" id="QQB82365.1"/>
    </source>
</evidence>
<dbReference type="GO" id="GO:0016787">
    <property type="term" value="F:hydrolase activity"/>
    <property type="evidence" value="ECO:0007669"/>
    <property type="project" value="UniProtKB-UniRule"/>
</dbReference>
<feature type="region of interest" description="Disordered" evidence="10">
    <location>
        <begin position="134"/>
        <end position="182"/>
    </location>
</feature>
<dbReference type="SUPFAM" id="SSF52540">
    <property type="entry name" value="P-loop containing nucleoside triphosphate hydrolases"/>
    <property type="match status" value="1"/>
</dbReference>
<sequence>MSANVFFASDFKTIKGFEKQTMQFIEKLREDPANPSLKVKPLKNAVDSRVRTARVTDQYRAVLIELEGSKQRHFLLMKIDNHDEANDYAARLRIRSNPVNGVLDFVIEETEDNETDIAAEIESRAQHLAAEKVAKLQAEQESAAAHDESESTEDSEAEAPASQTETQQGETTTVVTPAVPPRKTLMGAGIDQEALETQLGISKVSIGATWRAESEDDLESLLAKSPDWEKDAIVGLIAGMTIDEVKEDLGLAAASPTDEAELGGDEIVTQLKEKGLVFEASEEELQEIWEKGSFQEWRVFLHHSQRKAAFGDHKGSARVVGGAGTGKTVVLVHRAKYLLEKYPDSSILLTTFTRGLANQLKTLMSTLDPSFPEASSHGAPGLWISGIDALVRRVLDNAQTTELEAAMESALGIHGTFVPRPLGDYQEDQMWQEAAELHGEGMHPSKLQPEFLRGELVDVILTSSISTEKEYLRVSRQGRGTSLNRAERKKVWAICRSFLRSCELEEQLPFPALAAVGADVLEHRGVPMFEHALIDEAQDFHAGHWRFLRAAVAKGADDIFIAEDSHQRIYGRRIILRNYGIETRGGATKRLRVNYRTTAQNLSYATSILEGAEWIDSEAENDTLVGYRSLANGPAPIIAHAANKQEEFDIIATTVKQWLDSNSPSMHVGILTRTNRQSDELKAFLGEKGISVSGDRSGAATLKNEVSVMTMHNAKGMEFTNVILADVSSDNMPKIFGFNALAESEQNDALQRERALLYVAASRARDQLVITMVGAPSELLP</sequence>
<dbReference type="InterPro" id="IPR027417">
    <property type="entry name" value="P-loop_NTPase"/>
</dbReference>
<evidence type="ECO:0000256" key="1">
    <source>
        <dbReference type="ARBA" id="ARBA00022741"/>
    </source>
</evidence>
<dbReference type="PANTHER" id="PTHR11070:SF45">
    <property type="entry name" value="DNA 3'-5' HELICASE"/>
    <property type="match status" value="1"/>
</dbReference>
<dbReference type="Proteomes" id="UP000595198">
    <property type="component" value="Chromosome"/>
</dbReference>
<evidence type="ECO:0000259" key="11">
    <source>
        <dbReference type="PROSITE" id="PS51198"/>
    </source>
</evidence>
<dbReference type="RefSeq" id="WP_197914541.1">
    <property type="nucleotide sequence ID" value="NZ_CP065628.1"/>
</dbReference>
<dbReference type="Pfam" id="PF13361">
    <property type="entry name" value="UvrD_C"/>
    <property type="match status" value="2"/>
</dbReference>